<keyword evidence="2 7" id="KW-0699">rRNA-binding</keyword>
<sequence>MVEIILKQDVANLGLKDDIVEVKNGYALNYLIPQGFAIMATPSAKKVHAENLRQRAHKEAKIRQDAEALAAKLAELQLRIAAKASENGKIFGSVGNIQVAEALAAAGVEVDRKDIELEPIKELGSYEATVKCYRDIKGTVKFEVVAEEE</sequence>
<keyword evidence="8" id="KW-0175">Coiled coil</keyword>
<dbReference type="InterPro" id="IPR036791">
    <property type="entry name" value="Ribosomal_bL9_C_sf"/>
</dbReference>
<dbReference type="Gene3D" id="3.10.430.100">
    <property type="entry name" value="Ribosomal protein L9, C-terminal domain"/>
    <property type="match status" value="1"/>
</dbReference>
<dbReference type="HAMAP" id="MF_00503">
    <property type="entry name" value="Ribosomal_bL9"/>
    <property type="match status" value="1"/>
</dbReference>
<dbReference type="NCBIfam" id="TIGR00158">
    <property type="entry name" value="L9"/>
    <property type="match status" value="1"/>
</dbReference>
<evidence type="ECO:0000256" key="2">
    <source>
        <dbReference type="ARBA" id="ARBA00022730"/>
    </source>
</evidence>
<dbReference type="GO" id="GO:0019843">
    <property type="term" value="F:rRNA binding"/>
    <property type="evidence" value="ECO:0007669"/>
    <property type="project" value="UniProtKB-UniRule"/>
</dbReference>
<evidence type="ECO:0000256" key="3">
    <source>
        <dbReference type="ARBA" id="ARBA00022884"/>
    </source>
</evidence>
<dbReference type="Pfam" id="PF03948">
    <property type="entry name" value="Ribosomal_L9_C"/>
    <property type="match status" value="1"/>
</dbReference>
<dbReference type="InterPro" id="IPR036935">
    <property type="entry name" value="Ribosomal_bL9_N_sf"/>
</dbReference>
<evidence type="ECO:0000256" key="1">
    <source>
        <dbReference type="ARBA" id="ARBA00010605"/>
    </source>
</evidence>
<evidence type="ECO:0000313" key="11">
    <source>
        <dbReference type="EMBL" id="MBO8481056.1"/>
    </source>
</evidence>
<dbReference type="GO" id="GO:0006412">
    <property type="term" value="P:translation"/>
    <property type="evidence" value="ECO:0007669"/>
    <property type="project" value="UniProtKB-UniRule"/>
</dbReference>
<proteinExistence type="inferred from homology"/>
<evidence type="ECO:0000259" key="10">
    <source>
        <dbReference type="Pfam" id="PF03948"/>
    </source>
</evidence>
<protein>
    <recommendedName>
        <fullName evidence="6 7">Large ribosomal subunit protein bL9</fullName>
    </recommendedName>
</protein>
<dbReference type="SUPFAM" id="SSF55653">
    <property type="entry name" value="Ribosomal protein L9 C-domain"/>
    <property type="match status" value="1"/>
</dbReference>
<evidence type="ECO:0000256" key="6">
    <source>
        <dbReference type="ARBA" id="ARBA00035292"/>
    </source>
</evidence>
<comment type="function">
    <text evidence="7">Binds to the 23S rRNA.</text>
</comment>
<dbReference type="SUPFAM" id="SSF55658">
    <property type="entry name" value="L9 N-domain-like"/>
    <property type="match status" value="1"/>
</dbReference>
<keyword evidence="5 7" id="KW-0687">Ribonucleoprotein</keyword>
<evidence type="ECO:0000256" key="7">
    <source>
        <dbReference type="HAMAP-Rule" id="MF_00503"/>
    </source>
</evidence>
<gene>
    <name evidence="7" type="primary">rplI</name>
    <name evidence="11" type="ORF">IAC87_00730</name>
</gene>
<accession>A0A9D9IZI7</accession>
<dbReference type="InterPro" id="IPR020070">
    <property type="entry name" value="Ribosomal_bL9_N"/>
</dbReference>
<dbReference type="InterPro" id="IPR020594">
    <property type="entry name" value="Ribosomal_bL9_bac/chp"/>
</dbReference>
<comment type="caution">
    <text evidence="11">The sequence shown here is derived from an EMBL/GenBank/DDBJ whole genome shotgun (WGS) entry which is preliminary data.</text>
</comment>
<evidence type="ECO:0000313" key="12">
    <source>
        <dbReference type="Proteomes" id="UP000823772"/>
    </source>
</evidence>
<feature type="coiled-coil region" evidence="8">
    <location>
        <begin position="59"/>
        <end position="86"/>
    </location>
</feature>
<dbReference type="GO" id="GO:1990904">
    <property type="term" value="C:ribonucleoprotein complex"/>
    <property type="evidence" value="ECO:0007669"/>
    <property type="project" value="UniProtKB-KW"/>
</dbReference>
<organism evidence="11 12">
    <name type="scientific">Candidatus Merdivivens faecigallinarum</name>
    <dbReference type="NCBI Taxonomy" id="2840871"/>
    <lineage>
        <taxon>Bacteria</taxon>
        <taxon>Pseudomonadati</taxon>
        <taxon>Bacteroidota</taxon>
        <taxon>Bacteroidia</taxon>
        <taxon>Bacteroidales</taxon>
        <taxon>Muribaculaceae</taxon>
        <taxon>Muribaculaceae incertae sedis</taxon>
        <taxon>Candidatus Merdivivens</taxon>
    </lineage>
</organism>
<dbReference type="Proteomes" id="UP000823772">
    <property type="component" value="Unassembled WGS sequence"/>
</dbReference>
<dbReference type="PANTHER" id="PTHR21368">
    <property type="entry name" value="50S RIBOSOMAL PROTEIN L9"/>
    <property type="match status" value="1"/>
</dbReference>
<dbReference type="Pfam" id="PF01281">
    <property type="entry name" value="Ribosomal_L9_N"/>
    <property type="match status" value="1"/>
</dbReference>
<dbReference type="InterPro" id="IPR000244">
    <property type="entry name" value="Ribosomal_bL9"/>
</dbReference>
<reference evidence="11" key="2">
    <citation type="journal article" date="2021" name="PeerJ">
        <title>Extensive microbial diversity within the chicken gut microbiome revealed by metagenomics and culture.</title>
        <authorList>
            <person name="Gilroy R."/>
            <person name="Ravi A."/>
            <person name="Getino M."/>
            <person name="Pursley I."/>
            <person name="Horton D.L."/>
            <person name="Alikhan N.F."/>
            <person name="Baker D."/>
            <person name="Gharbi K."/>
            <person name="Hall N."/>
            <person name="Watson M."/>
            <person name="Adriaenssens E.M."/>
            <person name="Foster-Nyarko E."/>
            <person name="Jarju S."/>
            <person name="Secka A."/>
            <person name="Antonio M."/>
            <person name="Oren A."/>
            <person name="Chaudhuri R.R."/>
            <person name="La Ragione R."/>
            <person name="Hildebrand F."/>
            <person name="Pallen M.J."/>
        </authorList>
    </citation>
    <scope>NUCLEOTIDE SEQUENCE</scope>
    <source>
        <strain evidence="11">B3-2255</strain>
    </source>
</reference>
<dbReference type="EMBL" id="JADILY010000013">
    <property type="protein sequence ID" value="MBO8481056.1"/>
    <property type="molecule type" value="Genomic_DNA"/>
</dbReference>
<dbReference type="GO" id="GO:0003735">
    <property type="term" value="F:structural constituent of ribosome"/>
    <property type="evidence" value="ECO:0007669"/>
    <property type="project" value="InterPro"/>
</dbReference>
<comment type="similarity">
    <text evidence="1 7">Belongs to the bacterial ribosomal protein bL9 family.</text>
</comment>
<dbReference type="InterPro" id="IPR009027">
    <property type="entry name" value="Ribosomal_bL9/RNase_H1_N"/>
</dbReference>
<evidence type="ECO:0000259" key="9">
    <source>
        <dbReference type="Pfam" id="PF01281"/>
    </source>
</evidence>
<dbReference type="Gene3D" id="3.40.5.10">
    <property type="entry name" value="Ribosomal protein L9, N-terminal domain"/>
    <property type="match status" value="1"/>
</dbReference>
<evidence type="ECO:0000256" key="5">
    <source>
        <dbReference type="ARBA" id="ARBA00023274"/>
    </source>
</evidence>
<keyword evidence="4 7" id="KW-0689">Ribosomal protein</keyword>
<feature type="domain" description="Ribosomal protein L9" evidence="9">
    <location>
        <begin position="2"/>
        <end position="46"/>
    </location>
</feature>
<reference evidence="11" key="1">
    <citation type="submission" date="2020-10" db="EMBL/GenBank/DDBJ databases">
        <authorList>
            <person name="Gilroy R."/>
        </authorList>
    </citation>
    <scope>NUCLEOTIDE SEQUENCE</scope>
    <source>
        <strain evidence="11">B3-2255</strain>
    </source>
</reference>
<dbReference type="AlphaFoldDB" id="A0A9D9IZI7"/>
<feature type="domain" description="Large ribosomal subunit protein bL9 C-terminal" evidence="10">
    <location>
        <begin position="64"/>
        <end position="146"/>
    </location>
</feature>
<dbReference type="InterPro" id="IPR020069">
    <property type="entry name" value="Ribosomal_bL9_C"/>
</dbReference>
<evidence type="ECO:0000256" key="8">
    <source>
        <dbReference type="SAM" id="Coils"/>
    </source>
</evidence>
<name>A0A9D9IZI7_9BACT</name>
<evidence type="ECO:0000256" key="4">
    <source>
        <dbReference type="ARBA" id="ARBA00022980"/>
    </source>
</evidence>
<keyword evidence="3 7" id="KW-0694">RNA-binding</keyword>
<dbReference type="GO" id="GO:0005840">
    <property type="term" value="C:ribosome"/>
    <property type="evidence" value="ECO:0007669"/>
    <property type="project" value="UniProtKB-KW"/>
</dbReference>